<reference evidence="9 10" key="1">
    <citation type="submission" date="2019-07" db="EMBL/GenBank/DDBJ databases">
        <title>Allobacillus sp. nov. SKP isolated from shrimp paste of Euphausiacea.</title>
        <authorList>
            <person name="Kanchanasin P."/>
            <person name="Tanasupawat S."/>
            <person name="Shi W."/>
            <person name="Wu L."/>
            <person name="Ma J."/>
        </authorList>
    </citation>
    <scope>NUCLEOTIDE SEQUENCE [LARGE SCALE GENOMIC DNA]</scope>
    <source>
        <strain evidence="9 10">SKP4-8</strain>
    </source>
</reference>
<dbReference type="OrthoDB" id="527159at2"/>
<evidence type="ECO:0000256" key="2">
    <source>
        <dbReference type="ARBA" id="ARBA00010145"/>
    </source>
</evidence>
<feature type="transmembrane region" description="Helical" evidence="8">
    <location>
        <begin position="281"/>
        <end position="304"/>
    </location>
</feature>
<keyword evidence="10" id="KW-1185">Reference proteome</keyword>
<keyword evidence="3" id="KW-0813">Transport</keyword>
<keyword evidence="6 8" id="KW-1133">Transmembrane helix</keyword>
<sequence length="309" mass="33924">MQILFNIIMGIILPLLILVAVGALLQRKFTLDLKTLSKILTYLLLPVVAFVNIYESNINISILFDVLFFQGILSILLMIFSYSVVKLLKLDKGMSAVYKNSVVLINSGNYGIPVSQMIFHQHPLGMTIQIIVMLIQNFITYTYGLMNSVSVHAKGKGAAFGQFLKLPMLYALLLGVFLKALNIRIPNVLWQPLENLANAFLAIALLTLGAQLAYVQFKKFNKLLLLSIFGRLFVSPALALGLIFVLGLDGIVAQSLFIASSFPSSRNSAQFALEFDHHPELAGQIVLVSTIVSSLTVGVVIYAAEVLFG</sequence>
<name>A0A556PPI0_9BACI</name>
<dbReference type="EMBL" id="VMHE01000005">
    <property type="protein sequence ID" value="TSJ66269.1"/>
    <property type="molecule type" value="Genomic_DNA"/>
</dbReference>
<evidence type="ECO:0000256" key="6">
    <source>
        <dbReference type="ARBA" id="ARBA00022989"/>
    </source>
</evidence>
<dbReference type="AlphaFoldDB" id="A0A556PPI0"/>
<dbReference type="InterPro" id="IPR004776">
    <property type="entry name" value="Mem_transp_PIN-like"/>
</dbReference>
<feature type="transmembrane region" description="Helical" evidence="8">
    <location>
        <begin position="37"/>
        <end position="54"/>
    </location>
</feature>
<feature type="transmembrane region" description="Helical" evidence="8">
    <location>
        <begin position="163"/>
        <end position="183"/>
    </location>
</feature>
<dbReference type="GO" id="GO:0055085">
    <property type="term" value="P:transmembrane transport"/>
    <property type="evidence" value="ECO:0007669"/>
    <property type="project" value="InterPro"/>
</dbReference>
<feature type="transmembrane region" description="Helical" evidence="8">
    <location>
        <begin position="6"/>
        <end position="25"/>
    </location>
</feature>
<dbReference type="Gene3D" id="1.20.1530.20">
    <property type="match status" value="1"/>
</dbReference>
<accession>A0A556PPI0</accession>
<comment type="subcellular location">
    <subcellularLocation>
        <location evidence="1">Cell membrane</location>
        <topology evidence="1">Multi-pass membrane protein</topology>
    </subcellularLocation>
</comment>
<dbReference type="RefSeq" id="WP_144088268.1">
    <property type="nucleotide sequence ID" value="NZ_VMHE01000005.1"/>
</dbReference>
<keyword evidence="4" id="KW-1003">Cell membrane</keyword>
<protein>
    <submittedName>
        <fullName evidence="9">AEC family transporter</fullName>
    </submittedName>
</protein>
<dbReference type="PANTHER" id="PTHR36838">
    <property type="entry name" value="AUXIN EFFLUX CARRIER FAMILY PROTEIN"/>
    <property type="match status" value="1"/>
</dbReference>
<feature type="transmembrane region" description="Helical" evidence="8">
    <location>
        <begin position="60"/>
        <end position="85"/>
    </location>
</feature>
<evidence type="ECO:0000256" key="5">
    <source>
        <dbReference type="ARBA" id="ARBA00022692"/>
    </source>
</evidence>
<evidence type="ECO:0000256" key="1">
    <source>
        <dbReference type="ARBA" id="ARBA00004651"/>
    </source>
</evidence>
<dbReference type="PANTHER" id="PTHR36838:SF1">
    <property type="entry name" value="SLR1864 PROTEIN"/>
    <property type="match status" value="1"/>
</dbReference>
<dbReference type="InterPro" id="IPR038770">
    <property type="entry name" value="Na+/solute_symporter_sf"/>
</dbReference>
<evidence type="ECO:0000256" key="4">
    <source>
        <dbReference type="ARBA" id="ARBA00022475"/>
    </source>
</evidence>
<evidence type="ECO:0000256" key="8">
    <source>
        <dbReference type="SAM" id="Phobius"/>
    </source>
</evidence>
<comment type="caution">
    <text evidence="9">The sequence shown here is derived from an EMBL/GenBank/DDBJ whole genome shotgun (WGS) entry which is preliminary data.</text>
</comment>
<proteinExistence type="inferred from homology"/>
<keyword evidence="5 8" id="KW-0812">Transmembrane</keyword>
<evidence type="ECO:0000313" key="9">
    <source>
        <dbReference type="EMBL" id="TSJ66269.1"/>
    </source>
</evidence>
<comment type="similarity">
    <text evidence="2">Belongs to the auxin efflux carrier (TC 2.A.69) family.</text>
</comment>
<evidence type="ECO:0000313" key="10">
    <source>
        <dbReference type="Proteomes" id="UP000316425"/>
    </source>
</evidence>
<feature type="transmembrane region" description="Helical" evidence="8">
    <location>
        <begin position="195"/>
        <end position="217"/>
    </location>
</feature>
<dbReference type="Pfam" id="PF03547">
    <property type="entry name" value="Mem_trans"/>
    <property type="match status" value="2"/>
</dbReference>
<gene>
    <name evidence="9" type="ORF">FPQ13_05110</name>
</gene>
<evidence type="ECO:0000256" key="7">
    <source>
        <dbReference type="ARBA" id="ARBA00023136"/>
    </source>
</evidence>
<organism evidence="9 10">
    <name type="scientific">Allobacillus salarius</name>
    <dbReference type="NCBI Taxonomy" id="1955272"/>
    <lineage>
        <taxon>Bacteria</taxon>
        <taxon>Bacillati</taxon>
        <taxon>Bacillota</taxon>
        <taxon>Bacilli</taxon>
        <taxon>Bacillales</taxon>
        <taxon>Bacillaceae</taxon>
        <taxon>Allobacillus</taxon>
    </lineage>
</organism>
<feature type="transmembrane region" description="Helical" evidence="8">
    <location>
        <begin position="124"/>
        <end position="143"/>
    </location>
</feature>
<dbReference type="GO" id="GO:0005886">
    <property type="term" value="C:plasma membrane"/>
    <property type="evidence" value="ECO:0007669"/>
    <property type="project" value="UniProtKB-SubCell"/>
</dbReference>
<keyword evidence="7 8" id="KW-0472">Membrane</keyword>
<dbReference type="Proteomes" id="UP000316425">
    <property type="component" value="Unassembled WGS sequence"/>
</dbReference>
<evidence type="ECO:0000256" key="3">
    <source>
        <dbReference type="ARBA" id="ARBA00022448"/>
    </source>
</evidence>